<dbReference type="InterPro" id="IPR001128">
    <property type="entry name" value="Cyt_P450"/>
</dbReference>
<protein>
    <submittedName>
        <fullName evidence="7">Cytochrome P450</fullName>
    </submittedName>
</protein>
<dbReference type="GO" id="GO:0004497">
    <property type="term" value="F:monooxygenase activity"/>
    <property type="evidence" value="ECO:0007669"/>
    <property type="project" value="UniProtKB-KW"/>
</dbReference>
<dbReference type="Pfam" id="PF00067">
    <property type="entry name" value="p450"/>
    <property type="match status" value="1"/>
</dbReference>
<evidence type="ECO:0000256" key="4">
    <source>
        <dbReference type="ARBA" id="ARBA00023004"/>
    </source>
</evidence>
<dbReference type="SUPFAM" id="SSF48264">
    <property type="entry name" value="Cytochrome P450"/>
    <property type="match status" value="1"/>
</dbReference>
<keyword evidence="5 6" id="KW-0349">Heme</keyword>
<evidence type="ECO:0000313" key="7">
    <source>
        <dbReference type="EMBL" id="EHN09696.1"/>
    </source>
</evidence>
<dbReference type="InterPro" id="IPR050121">
    <property type="entry name" value="Cytochrome_P450_monoxygenase"/>
</dbReference>
<proteinExistence type="inferred from homology"/>
<accession>H0E9E1</accession>
<gene>
    <name evidence="7" type="ORF">PAI11_34580</name>
</gene>
<dbReference type="PANTHER" id="PTHR24305:SF166">
    <property type="entry name" value="CYTOCHROME P450 12A4, MITOCHONDRIAL-RELATED"/>
    <property type="match status" value="1"/>
</dbReference>
<dbReference type="OrthoDB" id="7376058at2"/>
<evidence type="ECO:0000256" key="1">
    <source>
        <dbReference type="ARBA" id="ARBA00001971"/>
    </source>
</evidence>
<feature type="binding site" description="axial binding residue" evidence="5">
    <location>
        <position position="416"/>
    </location>
    <ligand>
        <name>heme</name>
        <dbReference type="ChEBI" id="CHEBI:30413"/>
    </ligand>
    <ligandPart>
        <name>Fe</name>
        <dbReference type="ChEBI" id="CHEBI:18248"/>
    </ligandPart>
</feature>
<dbReference type="GO" id="GO:0016705">
    <property type="term" value="F:oxidoreductase activity, acting on paired donors, with incorporation or reduction of molecular oxygen"/>
    <property type="evidence" value="ECO:0007669"/>
    <property type="project" value="InterPro"/>
</dbReference>
<keyword evidence="3 5" id="KW-0479">Metal-binding</keyword>
<keyword evidence="6" id="KW-0560">Oxidoreductase</keyword>
<sequence>MRTPAPERPLDLPRMASEAVAELRRRAPLPPGETSVSLRRTMAWQRDPLGRSLEAYARYGPIYTHRVLHRPVVAMIGPEANHFVTVSGAEHFSWRRGMFGEELIPLLGDGLITTDGEYHDRARAIAMPAFHRRRMDDAVAVMVDEAQRAVERLPVGGTADLYGWARDLSMSISMRALLGIDPHDGDRGHAFAEAFERALAYLDSPIWSMPLRGPGTPWARLQRARRRLDAMLYEEIVRRRREARDGGDILSMLLAARDEEGAGFTDRELRDQVCTMLFGGHDTSSSTLSFLLYELARNPDALARVREEEQRVLAGADPGVDQLAHELPELEMAFDETLRLYPPVWFGPRLSVSEFEFAGYRVPAGTHVTYSAWVSHRLPDVFPDPDAFRPERFAPEARKAIPKGAYMPFGGGRRICVGKRFGHLVVKSVATVLLRQRDLALPAGHRLQIDKTPTLSPRGGLPMIVGAGG</sequence>
<dbReference type="PROSITE" id="PS00086">
    <property type="entry name" value="CYTOCHROME_P450"/>
    <property type="match status" value="1"/>
</dbReference>
<comment type="cofactor">
    <cofactor evidence="1 5">
        <name>heme</name>
        <dbReference type="ChEBI" id="CHEBI:30413"/>
    </cofactor>
</comment>
<evidence type="ECO:0000313" key="8">
    <source>
        <dbReference type="Proteomes" id="UP000005143"/>
    </source>
</evidence>
<evidence type="ECO:0000256" key="5">
    <source>
        <dbReference type="PIRSR" id="PIRSR602403-1"/>
    </source>
</evidence>
<name>H0E9E1_9ACTN</name>
<keyword evidence="6" id="KW-0503">Monooxygenase</keyword>
<dbReference type="InterPro" id="IPR002403">
    <property type="entry name" value="Cyt_P450_E_grp-IV"/>
</dbReference>
<dbReference type="Proteomes" id="UP000005143">
    <property type="component" value="Unassembled WGS sequence"/>
</dbReference>
<dbReference type="PRINTS" id="PR00465">
    <property type="entry name" value="EP450IV"/>
</dbReference>
<dbReference type="PANTHER" id="PTHR24305">
    <property type="entry name" value="CYTOCHROME P450"/>
    <property type="match status" value="1"/>
</dbReference>
<keyword evidence="4 5" id="KW-0408">Iron</keyword>
<organism evidence="7 8">
    <name type="scientific">Patulibacter medicamentivorans</name>
    <dbReference type="NCBI Taxonomy" id="1097667"/>
    <lineage>
        <taxon>Bacteria</taxon>
        <taxon>Bacillati</taxon>
        <taxon>Actinomycetota</taxon>
        <taxon>Thermoleophilia</taxon>
        <taxon>Solirubrobacterales</taxon>
        <taxon>Patulibacteraceae</taxon>
        <taxon>Patulibacter</taxon>
    </lineage>
</organism>
<evidence type="ECO:0000256" key="2">
    <source>
        <dbReference type="ARBA" id="ARBA00010617"/>
    </source>
</evidence>
<evidence type="ECO:0000256" key="6">
    <source>
        <dbReference type="RuleBase" id="RU000461"/>
    </source>
</evidence>
<keyword evidence="8" id="KW-1185">Reference proteome</keyword>
<comment type="similarity">
    <text evidence="2 6">Belongs to the cytochrome P450 family.</text>
</comment>
<reference evidence="7 8" key="1">
    <citation type="journal article" date="2013" name="Biodegradation">
        <title>Quantitative proteomic analysis of ibuprofen-degrading Patulibacter sp. strain I11.</title>
        <authorList>
            <person name="Almeida B."/>
            <person name="Kjeldal H."/>
            <person name="Lolas I."/>
            <person name="Knudsen A.D."/>
            <person name="Carvalho G."/>
            <person name="Nielsen K.L."/>
            <person name="Barreto Crespo M.T."/>
            <person name="Stensballe A."/>
            <person name="Nielsen J.L."/>
        </authorList>
    </citation>
    <scope>NUCLEOTIDE SEQUENCE [LARGE SCALE GENOMIC DNA]</scope>
    <source>
        <strain evidence="7 8">I11</strain>
    </source>
</reference>
<dbReference type="AlphaFoldDB" id="H0E9E1"/>
<dbReference type="EMBL" id="AGUD01000258">
    <property type="protein sequence ID" value="EHN09696.1"/>
    <property type="molecule type" value="Genomic_DNA"/>
</dbReference>
<dbReference type="PRINTS" id="PR00385">
    <property type="entry name" value="P450"/>
</dbReference>
<dbReference type="RefSeq" id="WP_007577579.1">
    <property type="nucleotide sequence ID" value="NZ_AGUD01000258.1"/>
</dbReference>
<dbReference type="GO" id="GO:0020037">
    <property type="term" value="F:heme binding"/>
    <property type="evidence" value="ECO:0007669"/>
    <property type="project" value="InterPro"/>
</dbReference>
<evidence type="ECO:0000256" key="3">
    <source>
        <dbReference type="ARBA" id="ARBA00022723"/>
    </source>
</evidence>
<dbReference type="InterPro" id="IPR036396">
    <property type="entry name" value="Cyt_P450_sf"/>
</dbReference>
<dbReference type="GO" id="GO:0005506">
    <property type="term" value="F:iron ion binding"/>
    <property type="evidence" value="ECO:0007669"/>
    <property type="project" value="InterPro"/>
</dbReference>
<dbReference type="InterPro" id="IPR017972">
    <property type="entry name" value="Cyt_P450_CS"/>
</dbReference>
<dbReference type="Gene3D" id="1.10.630.10">
    <property type="entry name" value="Cytochrome P450"/>
    <property type="match status" value="1"/>
</dbReference>
<comment type="caution">
    <text evidence="7">The sequence shown here is derived from an EMBL/GenBank/DDBJ whole genome shotgun (WGS) entry which is preliminary data.</text>
</comment>